<reference evidence="1" key="1">
    <citation type="submission" date="2018-06" db="EMBL/GenBank/DDBJ databases">
        <authorList>
            <person name="Zhirakovskaya E."/>
        </authorList>
    </citation>
    <scope>NUCLEOTIDE SEQUENCE</scope>
</reference>
<organism evidence="1">
    <name type="scientific">hydrothermal vent metagenome</name>
    <dbReference type="NCBI Taxonomy" id="652676"/>
    <lineage>
        <taxon>unclassified sequences</taxon>
        <taxon>metagenomes</taxon>
        <taxon>ecological metagenomes</taxon>
    </lineage>
</organism>
<gene>
    <name evidence="1" type="ORF">MNBD_CHLOROFLEXI01-279</name>
</gene>
<evidence type="ECO:0008006" key="2">
    <source>
        <dbReference type="Google" id="ProtNLM"/>
    </source>
</evidence>
<sequence length="298" mass="34065">MLAPPTTLTQLEQAIWRTVAYVDLFDYPLTAVEIHRYLEGVQATQTDVAKSLAESPALLANLSQAGGYFFLPERARVVQIRQSRQKRAQTVWPQAIRYGRFIAQLPFVRMVAVTGSLAMNNVTDDADIDYFIVTENGRLWLSRAFIIGLVRLAAWQGLTLCPNYFVTESALTLPERNIYTAREIVQMAPLFGQAVYQQFRQQNGWTNQFLPNGVGTPAVYLGTVEPRQWPQQIAERPLQTRLGEWLERWERQRKIAKLRHQKNGSNESNFSTTICKGHFNAHQKQILTAYQKQLTNGH</sequence>
<evidence type="ECO:0000313" key="1">
    <source>
        <dbReference type="EMBL" id="VAW33003.1"/>
    </source>
</evidence>
<dbReference type="AlphaFoldDB" id="A0A3B0UXZ8"/>
<protein>
    <recommendedName>
        <fullName evidence="2">Polymerase nucleotidyl transferase domain-containing protein</fullName>
    </recommendedName>
</protein>
<accession>A0A3B0UXZ8</accession>
<proteinExistence type="predicted"/>
<dbReference type="EMBL" id="UOEU01000413">
    <property type="protein sequence ID" value="VAW33003.1"/>
    <property type="molecule type" value="Genomic_DNA"/>
</dbReference>
<name>A0A3B0UXZ8_9ZZZZ</name>